<dbReference type="CDD" id="cd14947">
    <property type="entry name" value="NBR1_like"/>
    <property type="match status" value="1"/>
</dbReference>
<accession>A0A9N9H320</accession>
<dbReference type="InterPro" id="IPR013783">
    <property type="entry name" value="Ig-like_fold"/>
</dbReference>
<comment type="subcellular location">
    <subcellularLocation>
        <location evidence="1">Cytoplasmic vesicle</location>
        <location evidence="1">Autophagosome</location>
    </subcellularLocation>
</comment>
<dbReference type="GO" id="GO:0070013">
    <property type="term" value="C:intracellular organelle lumen"/>
    <property type="evidence" value="ECO:0007669"/>
    <property type="project" value="UniProtKB-ARBA"/>
</dbReference>
<dbReference type="EMBL" id="CAJVPV010009782">
    <property type="protein sequence ID" value="CAG8645191.1"/>
    <property type="molecule type" value="Genomic_DNA"/>
</dbReference>
<proteinExistence type="predicted"/>
<gene>
    <name evidence="10" type="ORF">AMORRO_LOCUS9702</name>
</gene>
<evidence type="ECO:0000256" key="1">
    <source>
        <dbReference type="ARBA" id="ARBA00004419"/>
    </source>
</evidence>
<feature type="compositionally biased region" description="Acidic residues" evidence="7">
    <location>
        <begin position="710"/>
        <end position="721"/>
    </location>
</feature>
<evidence type="ECO:0000313" key="11">
    <source>
        <dbReference type="Proteomes" id="UP000789342"/>
    </source>
</evidence>
<dbReference type="SMART" id="SM00291">
    <property type="entry name" value="ZnF_ZZ"/>
    <property type="match status" value="3"/>
</dbReference>
<evidence type="ECO:0000256" key="6">
    <source>
        <dbReference type="PROSITE-ProRule" id="PRU00228"/>
    </source>
</evidence>
<dbReference type="PROSITE" id="PS01357">
    <property type="entry name" value="ZF_ZZ_1"/>
    <property type="match status" value="2"/>
</dbReference>
<protein>
    <submittedName>
        <fullName evidence="10">18702_t:CDS:1</fullName>
    </submittedName>
</protein>
<evidence type="ECO:0000256" key="7">
    <source>
        <dbReference type="SAM" id="MobiDB-lite"/>
    </source>
</evidence>
<keyword evidence="4" id="KW-0862">Zinc</keyword>
<sequence>METAPVNFKVNCSEEPSVLRRLTFPSVADVSYSVLYSKLSHVFNIKEFKIRYTDLDGDQIVIENDSDLREAINYFSSHSTNRKSVIKLSLDKVNTAPQSSSTEAAQTSNNERVQNDEQYNQEEFPFEKVINVSIKTVQEMVHNFVNQLSTAIERDLSNLNLNVSEQSQSQSQPQQTTSNDGGSTNASRDTTRAPSFVTSTENRKVPVPGSHKYSEPVIHHGVICDSCESIIRGTRWKCATCPNYDLCQACKPKSPQIHRHPFRPIPFPINPNHHHHFSNSLTQHSATCDYCESVIVGIRHKCINCPDFDLCQNCIALAPTQHPYHTFMQIRRPGEPEIKILDTAFHPGIRCDGCGKPINGVRYKCANCSDFDLCGNCEASPANKHNPDHVFIKFRRPVPSPLSATTPLLPNFYSSSEPRICRTRYRQPPQQKICQHWTFNVSISTFGSCFLTMLPESLNTSSSSLARSQKPHVQIPTTSPVSEVLTPTNTIASQSTVEETISETEQQINTVPTLNALFVEDVNIPDGTVLDPQTQFHKVWRILNNGDLNWPESTTLQHIGGPPMVNEKMISSENGNFEVKVGPLEIGKSSCFAVDFKAPSEPGRYVSHWRLTDGQGNGFGDQVWCEIIVESDEQSSNMSSSSMIFPVLTYEQRSVSEQSNSASAQLSSIPNSIDSSEVNRVQTDEDPFQDPVSPASTVAEFVKDQMEIENSSEFDSDEESEISSIASDDSSQEFIVVEKDSDDEMELSQSRQSLFGRPASGENSHVNRSE</sequence>
<dbReference type="PROSITE" id="PS50135">
    <property type="entry name" value="ZF_ZZ_2"/>
    <property type="match status" value="3"/>
</dbReference>
<dbReference type="FunFam" id="2.60.40.10:FF:000199">
    <property type="entry name" value="next to BRCA1 gene 1 protein-like"/>
    <property type="match status" value="1"/>
</dbReference>
<feature type="region of interest" description="Disordered" evidence="7">
    <location>
        <begin position="163"/>
        <end position="211"/>
    </location>
</feature>
<keyword evidence="2" id="KW-0479">Metal-binding</keyword>
<dbReference type="SUPFAM" id="SSF57850">
    <property type="entry name" value="RING/U-box"/>
    <property type="match status" value="3"/>
</dbReference>
<evidence type="ECO:0000256" key="4">
    <source>
        <dbReference type="ARBA" id="ARBA00022833"/>
    </source>
</evidence>
<name>A0A9N9H320_9GLOM</name>
<dbReference type="CDD" id="cd02340">
    <property type="entry name" value="ZZ_NBR1_like"/>
    <property type="match status" value="3"/>
</dbReference>
<keyword evidence="11" id="KW-1185">Reference proteome</keyword>
<dbReference type="Pfam" id="PF00564">
    <property type="entry name" value="PB1"/>
    <property type="match status" value="1"/>
</dbReference>
<dbReference type="InterPro" id="IPR000433">
    <property type="entry name" value="Znf_ZZ"/>
</dbReference>
<dbReference type="SMART" id="SM00666">
    <property type="entry name" value="PB1"/>
    <property type="match status" value="1"/>
</dbReference>
<keyword evidence="3 6" id="KW-0863">Zinc-finger</keyword>
<dbReference type="CDD" id="cd05992">
    <property type="entry name" value="PB1"/>
    <property type="match status" value="1"/>
</dbReference>
<dbReference type="InterPro" id="IPR032350">
    <property type="entry name" value="Nbr1_FW"/>
</dbReference>
<evidence type="ECO:0000259" key="9">
    <source>
        <dbReference type="PROSITE" id="PS51745"/>
    </source>
</evidence>
<feature type="domain" description="ZZ-type" evidence="8">
    <location>
        <begin position="219"/>
        <end position="270"/>
    </location>
</feature>
<dbReference type="Gene3D" id="3.10.20.90">
    <property type="entry name" value="Phosphatidylinositol 3-kinase Catalytic Subunit, Chain A, domain 1"/>
    <property type="match status" value="1"/>
</dbReference>
<keyword evidence="5" id="KW-0968">Cytoplasmic vesicle</keyword>
<dbReference type="AlphaFoldDB" id="A0A9N9H320"/>
<dbReference type="OrthoDB" id="661148at2759"/>
<dbReference type="Gene3D" id="2.60.40.10">
    <property type="entry name" value="Immunoglobulins"/>
    <property type="match status" value="1"/>
</dbReference>
<dbReference type="Pfam" id="PF16158">
    <property type="entry name" value="N_BRCA1_IG"/>
    <property type="match status" value="1"/>
</dbReference>
<feature type="domain" description="ZZ-type" evidence="8">
    <location>
        <begin position="283"/>
        <end position="335"/>
    </location>
</feature>
<dbReference type="GO" id="GO:0008270">
    <property type="term" value="F:zinc ion binding"/>
    <property type="evidence" value="ECO:0007669"/>
    <property type="project" value="UniProtKB-KW"/>
</dbReference>
<dbReference type="PANTHER" id="PTHR20930:SF2">
    <property type="entry name" value="NEXT TO BRCA1 GENE 1 PROTEIN"/>
    <property type="match status" value="1"/>
</dbReference>
<dbReference type="PROSITE" id="PS51745">
    <property type="entry name" value="PB1"/>
    <property type="match status" value="1"/>
</dbReference>
<comment type="caution">
    <text evidence="10">The sequence shown here is derived from an EMBL/GenBank/DDBJ whole genome shotgun (WGS) entry which is preliminary data.</text>
</comment>
<dbReference type="FunFam" id="3.30.60.90:FF:000007">
    <property type="entry name" value="Next to BRCA1 gene 1 protein"/>
    <property type="match status" value="1"/>
</dbReference>
<evidence type="ECO:0000259" key="8">
    <source>
        <dbReference type="PROSITE" id="PS50135"/>
    </source>
</evidence>
<evidence type="ECO:0000256" key="2">
    <source>
        <dbReference type="ARBA" id="ARBA00022723"/>
    </source>
</evidence>
<feature type="compositionally biased region" description="Polar residues" evidence="7">
    <location>
        <begin position="659"/>
        <end position="681"/>
    </location>
</feature>
<dbReference type="Pfam" id="PF00569">
    <property type="entry name" value="ZZ"/>
    <property type="match status" value="3"/>
</dbReference>
<evidence type="ECO:0000256" key="3">
    <source>
        <dbReference type="ARBA" id="ARBA00022771"/>
    </source>
</evidence>
<dbReference type="SUPFAM" id="SSF54277">
    <property type="entry name" value="CAD &amp; PB1 domains"/>
    <property type="match status" value="1"/>
</dbReference>
<feature type="domain" description="PB1" evidence="9">
    <location>
        <begin position="5"/>
        <end position="93"/>
    </location>
</feature>
<feature type="region of interest" description="Disordered" evidence="7">
    <location>
        <begin position="96"/>
        <end position="120"/>
    </location>
</feature>
<feature type="domain" description="ZZ-type" evidence="8">
    <location>
        <begin position="346"/>
        <end position="399"/>
    </location>
</feature>
<organism evidence="10 11">
    <name type="scientific">Acaulospora morrowiae</name>
    <dbReference type="NCBI Taxonomy" id="94023"/>
    <lineage>
        <taxon>Eukaryota</taxon>
        <taxon>Fungi</taxon>
        <taxon>Fungi incertae sedis</taxon>
        <taxon>Mucoromycota</taxon>
        <taxon>Glomeromycotina</taxon>
        <taxon>Glomeromycetes</taxon>
        <taxon>Diversisporales</taxon>
        <taxon>Acaulosporaceae</taxon>
        <taxon>Acaulospora</taxon>
    </lineage>
</organism>
<dbReference type="PANTHER" id="PTHR20930">
    <property type="entry name" value="OVARIAN CARCINOMA ANTIGEN CA125-RELATED"/>
    <property type="match status" value="1"/>
</dbReference>
<reference evidence="10" key="1">
    <citation type="submission" date="2021-06" db="EMBL/GenBank/DDBJ databases">
        <authorList>
            <person name="Kallberg Y."/>
            <person name="Tangrot J."/>
            <person name="Rosling A."/>
        </authorList>
    </citation>
    <scope>NUCLEOTIDE SEQUENCE</scope>
    <source>
        <strain evidence="10">CL551</strain>
    </source>
</reference>
<dbReference type="Gene3D" id="3.30.60.90">
    <property type="match status" value="3"/>
</dbReference>
<dbReference type="InterPro" id="IPR000270">
    <property type="entry name" value="PB1_dom"/>
</dbReference>
<evidence type="ECO:0000256" key="5">
    <source>
        <dbReference type="ARBA" id="ARBA00023329"/>
    </source>
</evidence>
<dbReference type="GO" id="GO:0005776">
    <property type="term" value="C:autophagosome"/>
    <property type="evidence" value="ECO:0007669"/>
    <property type="project" value="UniProtKB-SubCell"/>
</dbReference>
<dbReference type="InterPro" id="IPR043145">
    <property type="entry name" value="Znf_ZZ_sf"/>
</dbReference>
<dbReference type="Proteomes" id="UP000789342">
    <property type="component" value="Unassembled WGS sequence"/>
</dbReference>
<feature type="non-terminal residue" evidence="10">
    <location>
        <position position="1"/>
    </location>
</feature>
<feature type="compositionally biased region" description="Polar residues" evidence="7">
    <location>
        <begin position="180"/>
        <end position="200"/>
    </location>
</feature>
<dbReference type="GO" id="GO:0031410">
    <property type="term" value="C:cytoplasmic vesicle"/>
    <property type="evidence" value="ECO:0007669"/>
    <property type="project" value="UniProtKB-KW"/>
</dbReference>
<feature type="compositionally biased region" description="Low complexity" evidence="7">
    <location>
        <begin position="163"/>
        <end position="179"/>
    </location>
</feature>
<evidence type="ECO:0000313" key="10">
    <source>
        <dbReference type="EMBL" id="CAG8645191.1"/>
    </source>
</evidence>
<feature type="compositionally biased region" description="Polar residues" evidence="7">
    <location>
        <begin position="96"/>
        <end position="118"/>
    </location>
</feature>
<feature type="region of interest" description="Disordered" evidence="7">
    <location>
        <begin position="659"/>
        <end position="770"/>
    </location>
</feature>
<feature type="compositionally biased region" description="Low complexity" evidence="7">
    <location>
        <begin position="722"/>
        <end position="733"/>
    </location>
</feature>
<dbReference type="InterPro" id="IPR053793">
    <property type="entry name" value="PB1-like"/>
</dbReference>